<reference evidence="2 3" key="1">
    <citation type="submission" date="2019-02" db="EMBL/GenBank/DDBJ databases">
        <title>Genome sequencing of the rare red list fungi Dentipellis fragilis.</title>
        <authorList>
            <person name="Buettner E."/>
            <person name="Kellner H."/>
        </authorList>
    </citation>
    <scope>NUCLEOTIDE SEQUENCE [LARGE SCALE GENOMIC DNA]</scope>
    <source>
        <strain evidence="2 3">DSM 105465</strain>
    </source>
</reference>
<name>A0A4Y9XQK9_9AGAM</name>
<dbReference type="AlphaFoldDB" id="A0A4Y9XQK9"/>
<evidence type="ECO:0000313" key="3">
    <source>
        <dbReference type="Proteomes" id="UP000298327"/>
    </source>
</evidence>
<dbReference type="OrthoDB" id="3063862at2759"/>
<proteinExistence type="predicted"/>
<evidence type="ECO:0000313" key="2">
    <source>
        <dbReference type="EMBL" id="TFY52052.1"/>
    </source>
</evidence>
<accession>A0A4Y9XQK9</accession>
<dbReference type="STRING" id="205917.A0A4Y9XQK9"/>
<comment type="caution">
    <text evidence="2">The sequence shown here is derived from an EMBL/GenBank/DDBJ whole genome shotgun (WGS) entry which is preliminary data.</text>
</comment>
<dbReference type="EMBL" id="SEOQ01001381">
    <property type="protein sequence ID" value="TFY52052.1"/>
    <property type="molecule type" value="Genomic_DNA"/>
</dbReference>
<dbReference type="Proteomes" id="UP000298327">
    <property type="component" value="Unassembled WGS sequence"/>
</dbReference>
<organism evidence="2 3">
    <name type="scientific">Dentipellis fragilis</name>
    <dbReference type="NCBI Taxonomy" id="205917"/>
    <lineage>
        <taxon>Eukaryota</taxon>
        <taxon>Fungi</taxon>
        <taxon>Dikarya</taxon>
        <taxon>Basidiomycota</taxon>
        <taxon>Agaricomycotina</taxon>
        <taxon>Agaricomycetes</taxon>
        <taxon>Russulales</taxon>
        <taxon>Hericiaceae</taxon>
        <taxon>Dentipellis</taxon>
    </lineage>
</organism>
<protein>
    <submittedName>
        <fullName evidence="2">Uncharacterized protein</fullName>
    </submittedName>
</protein>
<evidence type="ECO:0000256" key="1">
    <source>
        <dbReference type="SAM" id="MobiDB-lite"/>
    </source>
</evidence>
<sequence length="677" mass="72578">MLPRSPDATSLAPSRHRARSACTQADAPPTHQHMRMREGADDNIGMEMARDEGIGLKTPGASLLQHAQRVAARSIADPASLHPQCHVITTSVVLPPSRTSVHHLAWAPHTRSCSRAFMHVMLASPSMPTSCRRACRSHRGPAHSLRRRTGGMRTPVLPSWHPCPTLTASVASASVHALPPMPSSGLHPCPPAVPPALHPCCPLCTSTARSAPIPSALSLVPFTLSPHSPHCLHAIRTVSAPSVRPRSPRCACVVCAAFAPSTLSGTLSAAPAPSALCSRHPHRVRAIRAICTASLPSALQPLLPVHFSPACCFLPALSFSYIHTVSHDSHALMNTADPPVDKKNVTFIAKIFLAVEMQKAASKRIALDAKVSLSTDEPWDTVKAQLLAKVAATLAPDILDFGDYHVLVSIARVLLKPGTSLENEDNYDFFLKMVCKVKGIEVTTNLVIEEKAKNVVGADKENEGTAPGTKKANQKGQKDPVILPANVKRGENIMALKDREHLPLNQDRLNAWALAMLKGDAVATIERPPRHKLFDIGNIGLTSPVLAHCMEAQQGKGASAAPVFNFSIGNEVLGLFCLNQDLSTNCTATAPNLDVSDSLIPLSRVLGADMSLADFCIAFDLSDAILEKFTKNSYRAACALHYVKVNELKEMGFLLGEIAMLRDAVDSWSIVPDSTIN</sequence>
<feature type="region of interest" description="Disordered" evidence="1">
    <location>
        <begin position="1"/>
        <end position="35"/>
    </location>
</feature>
<keyword evidence="3" id="KW-1185">Reference proteome</keyword>
<gene>
    <name evidence="2" type="ORF">EVG20_g10727</name>
</gene>
<feature type="region of interest" description="Disordered" evidence="1">
    <location>
        <begin position="458"/>
        <end position="479"/>
    </location>
</feature>